<dbReference type="AlphaFoldDB" id="A0A919KSL4"/>
<protein>
    <submittedName>
        <fullName evidence="2">N-acetyltransferase GCN5</fullName>
    </submittedName>
</protein>
<dbReference type="GO" id="GO:0016747">
    <property type="term" value="F:acyltransferase activity, transferring groups other than amino-acyl groups"/>
    <property type="evidence" value="ECO:0007669"/>
    <property type="project" value="InterPro"/>
</dbReference>
<dbReference type="CDD" id="cd04301">
    <property type="entry name" value="NAT_SF"/>
    <property type="match status" value="1"/>
</dbReference>
<comment type="caution">
    <text evidence="2">The sequence shown here is derived from an EMBL/GenBank/DDBJ whole genome shotgun (WGS) entry which is preliminary data.</text>
</comment>
<reference evidence="2" key="2">
    <citation type="submission" date="2020-09" db="EMBL/GenBank/DDBJ databases">
        <authorList>
            <person name="Sun Q."/>
            <person name="Zhou Y."/>
        </authorList>
    </citation>
    <scope>NUCLEOTIDE SEQUENCE</scope>
    <source>
        <strain evidence="2">CGMCC 4.7398</strain>
    </source>
</reference>
<dbReference type="InterPro" id="IPR016181">
    <property type="entry name" value="Acyl_CoA_acyltransferase"/>
</dbReference>
<evidence type="ECO:0000259" key="1">
    <source>
        <dbReference type="PROSITE" id="PS51186"/>
    </source>
</evidence>
<proteinExistence type="predicted"/>
<name>A0A919KSL4_9MICO</name>
<dbReference type="EMBL" id="BNAS01000002">
    <property type="protein sequence ID" value="GHH70466.1"/>
    <property type="molecule type" value="Genomic_DNA"/>
</dbReference>
<dbReference type="Proteomes" id="UP000627369">
    <property type="component" value="Unassembled WGS sequence"/>
</dbReference>
<organism evidence="2 3">
    <name type="scientific">Promicromonospora soli</name>
    <dbReference type="NCBI Taxonomy" id="2035533"/>
    <lineage>
        <taxon>Bacteria</taxon>
        <taxon>Bacillati</taxon>
        <taxon>Actinomycetota</taxon>
        <taxon>Actinomycetes</taxon>
        <taxon>Micrococcales</taxon>
        <taxon>Promicromonosporaceae</taxon>
        <taxon>Promicromonospora</taxon>
    </lineage>
</organism>
<evidence type="ECO:0000313" key="3">
    <source>
        <dbReference type="Proteomes" id="UP000627369"/>
    </source>
</evidence>
<sequence>MAAPETRAIVVVPANEVSWEDLQAVFGERGTPHWCQCQWFKFRNAEFDAMDVPERQERFAEQTGCGDPAAPSTSGLVALVDGEPAGWCAVEPRTAYPRLRTSRLVWAGRDEDRDDGSVWSVTCFVTRKGYRRLGVGTALAQAAVGFARDRGAKAVEGYPLLPRADGRVATGDLYVGTVGMFESAGFTEVSRPTERRAVMRIAT</sequence>
<reference evidence="2" key="1">
    <citation type="journal article" date="2014" name="Int. J. Syst. Evol. Microbiol.">
        <title>Complete genome sequence of Corynebacterium casei LMG S-19264T (=DSM 44701T), isolated from a smear-ripened cheese.</title>
        <authorList>
            <consortium name="US DOE Joint Genome Institute (JGI-PGF)"/>
            <person name="Walter F."/>
            <person name="Albersmeier A."/>
            <person name="Kalinowski J."/>
            <person name="Ruckert C."/>
        </authorList>
    </citation>
    <scope>NUCLEOTIDE SEQUENCE</scope>
    <source>
        <strain evidence="2">CGMCC 4.7398</strain>
    </source>
</reference>
<dbReference type="RefSeq" id="WP_189668833.1">
    <property type="nucleotide sequence ID" value="NZ_BNAS01000002.1"/>
</dbReference>
<keyword evidence="3" id="KW-1185">Reference proteome</keyword>
<evidence type="ECO:0000313" key="2">
    <source>
        <dbReference type="EMBL" id="GHH70466.1"/>
    </source>
</evidence>
<accession>A0A919KSL4</accession>
<dbReference type="Pfam" id="PF00583">
    <property type="entry name" value="Acetyltransf_1"/>
    <property type="match status" value="1"/>
</dbReference>
<dbReference type="PROSITE" id="PS51186">
    <property type="entry name" value="GNAT"/>
    <property type="match status" value="1"/>
</dbReference>
<dbReference type="SUPFAM" id="SSF55729">
    <property type="entry name" value="Acyl-CoA N-acyltransferases (Nat)"/>
    <property type="match status" value="1"/>
</dbReference>
<feature type="domain" description="N-acetyltransferase" evidence="1">
    <location>
        <begin position="9"/>
        <end position="203"/>
    </location>
</feature>
<dbReference type="Gene3D" id="3.40.630.30">
    <property type="match status" value="1"/>
</dbReference>
<gene>
    <name evidence="2" type="ORF">GCM10017772_17140</name>
</gene>
<dbReference type="InterPro" id="IPR000182">
    <property type="entry name" value="GNAT_dom"/>
</dbReference>